<dbReference type="Pfam" id="PF11367">
    <property type="entry name" value="Tail_completion_gp17"/>
    <property type="match status" value="1"/>
</dbReference>
<proteinExistence type="predicted"/>
<name>A0A1H7AED9_9FIRM</name>
<protein>
    <recommendedName>
        <fullName evidence="3">DUF3168 domain-containing protein</fullName>
    </recommendedName>
</protein>
<dbReference type="AlphaFoldDB" id="A0A1H7AED9"/>
<dbReference type="STRING" id="84035.SAMN05660742_111126"/>
<sequence length="145" mass="15924">MIAKIQKRIPMVAMQTALYALLTQGQTTPVYDDVPDEAKLPYITLGAFTCKQNGDKTASIWDVSIQIHGWSEYSGKAEINEILDDVSTVISSVNVDLSAANFCVIDQDIDFVEAFPEEIAGYHGVITVIAKIQDVKNNVSKLDTK</sequence>
<accession>A0A1H7AED9</accession>
<gene>
    <name evidence="1" type="ORF">SAMN05660742_111126</name>
</gene>
<dbReference type="Gene3D" id="3.30.2000.30">
    <property type="match status" value="1"/>
</dbReference>
<evidence type="ECO:0008006" key="3">
    <source>
        <dbReference type="Google" id="ProtNLM"/>
    </source>
</evidence>
<dbReference type="InterPro" id="IPR053745">
    <property type="entry name" value="Viral_Tail_Comp_sf"/>
</dbReference>
<evidence type="ECO:0000313" key="1">
    <source>
        <dbReference type="EMBL" id="SEJ60270.1"/>
    </source>
</evidence>
<dbReference type="EMBL" id="FNZK01000011">
    <property type="protein sequence ID" value="SEJ60270.1"/>
    <property type="molecule type" value="Genomic_DNA"/>
</dbReference>
<reference evidence="1 2" key="1">
    <citation type="submission" date="2016-10" db="EMBL/GenBank/DDBJ databases">
        <authorList>
            <person name="de Groot N.N."/>
        </authorList>
    </citation>
    <scope>NUCLEOTIDE SEQUENCE [LARGE SCALE GENOMIC DNA]</scope>
    <source>
        <strain evidence="1 2">DSM 2179</strain>
    </source>
</reference>
<dbReference type="InterPro" id="IPR021508">
    <property type="entry name" value="Gp17-like"/>
</dbReference>
<keyword evidence="2" id="KW-1185">Reference proteome</keyword>
<dbReference type="Proteomes" id="UP000199662">
    <property type="component" value="Unassembled WGS sequence"/>
</dbReference>
<dbReference type="RefSeq" id="WP_091831973.1">
    <property type="nucleotide sequence ID" value="NZ_FNZK01000011.1"/>
</dbReference>
<organism evidence="1 2">
    <name type="scientific">Propionispira arboris</name>
    <dbReference type="NCBI Taxonomy" id="84035"/>
    <lineage>
        <taxon>Bacteria</taxon>
        <taxon>Bacillati</taxon>
        <taxon>Bacillota</taxon>
        <taxon>Negativicutes</taxon>
        <taxon>Selenomonadales</taxon>
        <taxon>Selenomonadaceae</taxon>
        <taxon>Propionispira</taxon>
    </lineage>
</organism>
<evidence type="ECO:0000313" key="2">
    <source>
        <dbReference type="Proteomes" id="UP000199662"/>
    </source>
</evidence>